<dbReference type="EMBL" id="CP003659">
    <property type="protein sequence ID" value="AFZ55816.1"/>
    <property type="molecule type" value="Genomic_DNA"/>
</dbReference>
<dbReference type="PATRIC" id="fig|272123.3.peg.227"/>
<dbReference type="OrthoDB" id="2643721at2"/>
<organism evidence="1 2">
    <name type="scientific">Anabaena cylindrica (strain ATCC 27899 / PCC 7122)</name>
    <dbReference type="NCBI Taxonomy" id="272123"/>
    <lineage>
        <taxon>Bacteria</taxon>
        <taxon>Bacillati</taxon>
        <taxon>Cyanobacteriota</taxon>
        <taxon>Cyanophyceae</taxon>
        <taxon>Nostocales</taxon>
        <taxon>Nostocaceae</taxon>
        <taxon>Anabaena</taxon>
    </lineage>
</organism>
<protein>
    <submittedName>
        <fullName evidence="1">Uncharacterized protein</fullName>
    </submittedName>
</protein>
<evidence type="ECO:0000313" key="2">
    <source>
        <dbReference type="Proteomes" id="UP000010474"/>
    </source>
</evidence>
<gene>
    <name evidence="1" type="ordered locus">Anacy_0209</name>
</gene>
<dbReference type="AlphaFoldDB" id="K9Z9H3"/>
<proteinExistence type="predicted"/>
<dbReference type="KEGG" id="acy:Anacy_0209"/>
<dbReference type="Proteomes" id="UP000010474">
    <property type="component" value="Chromosome"/>
</dbReference>
<dbReference type="eggNOG" id="ENOG5033DDM">
    <property type="taxonomic scope" value="Bacteria"/>
</dbReference>
<dbReference type="STRING" id="272123.Anacy_0209"/>
<accession>K9Z9H3</accession>
<keyword evidence="2" id="KW-1185">Reference proteome</keyword>
<reference evidence="2" key="1">
    <citation type="journal article" date="2013" name="Proc. Natl. Acad. Sci. U.S.A.">
        <title>Improving the coverage of the cyanobacterial phylum using diversity-driven genome sequencing.</title>
        <authorList>
            <person name="Shih P.M."/>
            <person name="Wu D."/>
            <person name="Latifi A."/>
            <person name="Axen S.D."/>
            <person name="Fewer D.P."/>
            <person name="Talla E."/>
            <person name="Calteau A."/>
            <person name="Cai F."/>
            <person name="Tandeau de Marsac N."/>
            <person name="Rippka R."/>
            <person name="Herdman M."/>
            <person name="Sivonen K."/>
            <person name="Coursin T."/>
            <person name="Laurent T."/>
            <person name="Goodwin L."/>
            <person name="Nolan M."/>
            <person name="Davenport K.W."/>
            <person name="Han C.S."/>
            <person name="Rubin E.M."/>
            <person name="Eisen J.A."/>
            <person name="Woyke T."/>
            <person name="Gugger M."/>
            <person name="Kerfeld C.A."/>
        </authorList>
    </citation>
    <scope>NUCLEOTIDE SEQUENCE [LARGE SCALE GENOMIC DNA]</scope>
    <source>
        <strain evidence="2">ATCC 27899 / PCC 7122</strain>
    </source>
</reference>
<evidence type="ECO:0000313" key="1">
    <source>
        <dbReference type="EMBL" id="AFZ55816.1"/>
    </source>
</evidence>
<dbReference type="RefSeq" id="WP_015212472.1">
    <property type="nucleotide sequence ID" value="NC_019771.1"/>
</dbReference>
<sequence length="644" mass="71895">MVQQQDWTNFSLQRPNYFPGQYLLDEDFELSHKYLSDRQRYLNSKLHLAGIVEGLEVEAIAGEAAVTIKSGTAIDGEGNLIILPEEKTNIKINSECWVCLRYFQEPKVLQQPEIPDSFTRWAESPLLTLEAIETKESKTVILAKLTLDNGQITVDNSIRQYSGARLPSGQGEEINLRSDGKSLAIKGNLSISGTLQLGGAEITGVSETIATDRDRTNVVPSEKAVKQHIEEKIKERLATLGAPTEEKPTISLSNKPDGLYGWSTEDGGAEDSSSLINLISYRAGVKNTRLTIQRDTGNVGIGTTTPERKLDVNGVIRASHIESTNPMRHRMYPNDAIVYQDIFDARDAKVIAVHGVLKKAPADRETRHTSNNLWNDRRVICYGGEEEDDAGALVTVPEGYDTLWIRLLGDTWKVVKAQFLDGFKEDLGRWAGGRRYGNCYCPDGSLTDSYSDKHQWLPIPVGRSGKVTLISKQGPEFWLSGLAFSKNPWSHATQSALGYHWKVNGGDATTWEKESDSWNGDAYTVIPGKTNLELLVPAVWSGRDKLLYLIEHNSNWNGCMHTGITVNGNPIERFLATYDNPFARHWNSKSYNRYIAAYIPADLIPKPRPDVIPYLKVKIDMSKQNSGINLREIGTHDVETPYIF</sequence>
<name>K9Z9H3_ANACC</name>
<dbReference type="HOGENOM" id="CLU_425087_0_0_3"/>